<evidence type="ECO:0000313" key="1">
    <source>
        <dbReference type="EMBL" id="ALJ59354.1"/>
    </source>
</evidence>
<dbReference type="STRING" id="246787.BcellWH2_02111"/>
<dbReference type="Proteomes" id="UP000061809">
    <property type="component" value="Chromosome"/>
</dbReference>
<organism evidence="1 2">
    <name type="scientific">Bacteroides cellulosilyticus</name>
    <dbReference type="NCBI Taxonomy" id="246787"/>
    <lineage>
        <taxon>Bacteria</taxon>
        <taxon>Pseudomonadati</taxon>
        <taxon>Bacteroidota</taxon>
        <taxon>Bacteroidia</taxon>
        <taxon>Bacteroidales</taxon>
        <taxon>Bacteroidaceae</taxon>
        <taxon>Bacteroides</taxon>
    </lineage>
</organism>
<gene>
    <name evidence="1" type="ORF">BcellWH2_02111</name>
</gene>
<reference evidence="1 2" key="1">
    <citation type="journal article" date="2015" name="Science">
        <title>Genetic determinants of in vivo fitness and diet responsiveness in multiple human gut Bacteroides.</title>
        <authorList>
            <person name="Wu M."/>
            <person name="McNulty N.P."/>
            <person name="Rodionov D.A."/>
            <person name="Khoroshkin M.S."/>
            <person name="Griffin N.W."/>
            <person name="Cheng J."/>
            <person name="Latreille P."/>
            <person name="Kerstetter R.A."/>
            <person name="Terrapon N."/>
            <person name="Henrissat B."/>
            <person name="Osterman A.L."/>
            <person name="Gordon J.I."/>
        </authorList>
    </citation>
    <scope>NUCLEOTIDE SEQUENCE [LARGE SCALE GENOMIC DNA]</scope>
    <source>
        <strain evidence="1 2">WH2</strain>
    </source>
</reference>
<sequence length="95" mass="10811">MLLFDRFELFGFPQTTYICDRKVQLKSLKHMITSRKISQINVFAGSPWEVESVKQLLKSAYITASTEDKGNGIHVSVPCQQYTAAMRVISNRKAL</sequence>
<name>A0A0P0GN83_9BACE</name>
<dbReference type="PATRIC" id="fig|246787.4.peg.2171"/>
<accession>A0A0P0GN83</accession>
<dbReference type="EMBL" id="CP012801">
    <property type="protein sequence ID" value="ALJ59354.1"/>
    <property type="molecule type" value="Genomic_DNA"/>
</dbReference>
<dbReference type="eggNOG" id="ENOG5030ZPT">
    <property type="taxonomic scope" value="Bacteria"/>
</dbReference>
<dbReference type="NCBIfam" id="NF040569">
    <property type="entry name" value="DUF2007_rel"/>
    <property type="match status" value="1"/>
</dbReference>
<dbReference type="KEGG" id="bcel:BcellWH2_02111"/>
<evidence type="ECO:0000313" key="2">
    <source>
        <dbReference type="Proteomes" id="UP000061809"/>
    </source>
</evidence>
<protein>
    <submittedName>
        <fullName evidence="1">Uncharacterized protein</fullName>
    </submittedName>
</protein>
<dbReference type="AlphaFoldDB" id="A0A0P0GN83"/>
<proteinExistence type="predicted"/>